<reference evidence="3" key="1">
    <citation type="journal article" date="2014" name="Int. J. Syst. Evol. Microbiol.">
        <title>Complete genome sequence of Corynebacterium casei LMG S-19264T (=DSM 44701T), isolated from a smear-ripened cheese.</title>
        <authorList>
            <consortium name="US DOE Joint Genome Institute (JGI-PGF)"/>
            <person name="Walter F."/>
            <person name="Albersmeier A."/>
            <person name="Kalinowski J."/>
            <person name="Ruckert C."/>
        </authorList>
    </citation>
    <scope>NUCLEOTIDE SEQUENCE</scope>
    <source>
        <strain evidence="3">CGMCC 4.7272</strain>
    </source>
</reference>
<feature type="compositionally biased region" description="Low complexity" evidence="1">
    <location>
        <begin position="1"/>
        <end position="14"/>
    </location>
</feature>
<comment type="caution">
    <text evidence="3">The sequence shown here is derived from an EMBL/GenBank/DDBJ whole genome shotgun (WGS) entry which is preliminary data.</text>
</comment>
<dbReference type="RefSeq" id="WP_189146688.1">
    <property type="nucleotide sequence ID" value="NZ_BAABER010000001.1"/>
</dbReference>
<feature type="compositionally biased region" description="Basic and acidic residues" evidence="1">
    <location>
        <begin position="66"/>
        <end position="85"/>
    </location>
</feature>
<feature type="region of interest" description="Disordered" evidence="1">
    <location>
        <begin position="1"/>
        <end position="28"/>
    </location>
</feature>
<evidence type="ECO:0000256" key="2">
    <source>
        <dbReference type="SAM" id="Phobius"/>
    </source>
</evidence>
<name>A0A917KRU9_9ACTN</name>
<proteinExistence type="predicted"/>
<feature type="compositionally biased region" description="Pro residues" evidence="1">
    <location>
        <begin position="15"/>
        <end position="25"/>
    </location>
</feature>
<protein>
    <submittedName>
        <fullName evidence="3">Uncharacterized protein</fullName>
    </submittedName>
</protein>
<reference evidence="3" key="2">
    <citation type="submission" date="2020-09" db="EMBL/GenBank/DDBJ databases">
        <authorList>
            <person name="Sun Q."/>
            <person name="Zhou Y."/>
        </authorList>
    </citation>
    <scope>NUCLEOTIDE SEQUENCE</scope>
    <source>
        <strain evidence="3">CGMCC 4.7272</strain>
    </source>
</reference>
<organism evidence="3 4">
    <name type="scientific">Streptomyces lacrimifluminis</name>
    <dbReference type="NCBI Taxonomy" id="1500077"/>
    <lineage>
        <taxon>Bacteria</taxon>
        <taxon>Bacillati</taxon>
        <taxon>Actinomycetota</taxon>
        <taxon>Actinomycetes</taxon>
        <taxon>Kitasatosporales</taxon>
        <taxon>Streptomycetaceae</taxon>
        <taxon>Streptomyces</taxon>
    </lineage>
</organism>
<evidence type="ECO:0000256" key="1">
    <source>
        <dbReference type="SAM" id="MobiDB-lite"/>
    </source>
</evidence>
<feature type="transmembrane region" description="Helical" evidence="2">
    <location>
        <begin position="35"/>
        <end position="57"/>
    </location>
</feature>
<evidence type="ECO:0000313" key="3">
    <source>
        <dbReference type="EMBL" id="GGJ21499.1"/>
    </source>
</evidence>
<dbReference type="AlphaFoldDB" id="A0A917KRU9"/>
<keyword evidence="2" id="KW-0812">Transmembrane</keyword>
<sequence>MSQQNPQQPGWGAPPQGPGWDAPPAPKKKSSFGKILGFGCLGIVALFVIVTVIAAALGGGDSSDSSNKDKAVAAEAKKPTKETVAEKSQAAQFKDCVAKSGTATEKTAVKHVTKVTGVDKSNDIMDAAEVFTDYSGGLLGEHGSDGKLIASAFASCYESKNGLVTVYDKDGEILSNGNY</sequence>
<dbReference type="EMBL" id="BMMU01000004">
    <property type="protein sequence ID" value="GGJ21499.1"/>
    <property type="molecule type" value="Genomic_DNA"/>
</dbReference>
<evidence type="ECO:0000313" key="4">
    <source>
        <dbReference type="Proteomes" id="UP000625682"/>
    </source>
</evidence>
<accession>A0A917KRU9</accession>
<keyword evidence="2" id="KW-0472">Membrane</keyword>
<keyword evidence="2" id="KW-1133">Transmembrane helix</keyword>
<keyword evidence="4" id="KW-1185">Reference proteome</keyword>
<dbReference type="Proteomes" id="UP000625682">
    <property type="component" value="Unassembled WGS sequence"/>
</dbReference>
<feature type="region of interest" description="Disordered" evidence="1">
    <location>
        <begin position="60"/>
        <end position="86"/>
    </location>
</feature>
<gene>
    <name evidence="3" type="ORF">GCM10012282_17480</name>
</gene>